<evidence type="ECO:0000256" key="3">
    <source>
        <dbReference type="ARBA" id="ARBA00022723"/>
    </source>
</evidence>
<gene>
    <name evidence="8" type="ORF">GP486_001127</name>
</gene>
<dbReference type="PANTHER" id="PTHR24305">
    <property type="entry name" value="CYTOCHROME P450"/>
    <property type="match status" value="1"/>
</dbReference>
<dbReference type="Gene3D" id="1.10.630.10">
    <property type="entry name" value="Cytochrome P450"/>
    <property type="match status" value="1"/>
</dbReference>
<sequence length="640" mass="71735">MVPLIVTTVALLPLIYFVSLYRRLQENIQAVKASGLPYVILPVSALNRFWLITCQLWLPLLRKLPSSWTKNRIEFLDANWMWHLGHKPFRDLNTDFFVTVSPGSIHAFTCDAEVISQIVWRRNDFPKPLEIYGMLNIYGRNVITTEGLLWRQHRKITSPPFTEKNNALVWAESLSQAQAMLRSWVGKDGKGDMTVKDLPGDNMRLSLHVISRAGFGVKMAWPGQEGRDAGIAEGAEMSSAEIPEGHTLSYRDALESLLHNILWVLLMPRWLLRNSPLKVHRQSYSAYTEWGEYMRQLSEKKKAEVRTGGSGGGLDLLGSLIRGAGIIGDTPDGGTKKKRSGITQLLTDEEIMGNSFAFILAGHETAANTLHYSILSLALNLSAQRRLQQDLDRHFGDRPIGSWDYETDFPALFGSMPGAVMNETLRCFPPVISIPKRAARDQSQTLNFQGTKVVLPGGCKVSLGAVAAHQNPKYWPGNDLLEFRPERWFVDPTSVKEADALKNNMVEEDVEDTEDISGPRGSVIAASLFRPPRGAYIPFSEGYRACLGRRFAQAEIMAVLAVLFRQYSVELAVDGWASDEAVDMMPAGGVERRKVWEKAAKEAKWMISEGSGTFITLKVRAGKVPVRWTRRGEERFNFDV</sequence>
<dbReference type="GO" id="GO:0005506">
    <property type="term" value="F:iron ion binding"/>
    <property type="evidence" value="ECO:0007669"/>
    <property type="project" value="InterPro"/>
</dbReference>
<evidence type="ECO:0000313" key="8">
    <source>
        <dbReference type="EMBL" id="KAH0565468.1"/>
    </source>
</evidence>
<comment type="caution">
    <text evidence="8">The sequence shown here is derived from an EMBL/GenBank/DDBJ whole genome shotgun (WGS) entry which is preliminary data.</text>
</comment>
<evidence type="ECO:0000256" key="5">
    <source>
        <dbReference type="PIRSR" id="PIRSR602401-1"/>
    </source>
</evidence>
<dbReference type="EMBL" id="JAGHQM010000091">
    <property type="protein sequence ID" value="KAH0565468.1"/>
    <property type="molecule type" value="Genomic_DNA"/>
</dbReference>
<organism evidence="8 9">
    <name type="scientific">Trichoglossum hirsutum</name>
    <dbReference type="NCBI Taxonomy" id="265104"/>
    <lineage>
        <taxon>Eukaryota</taxon>
        <taxon>Fungi</taxon>
        <taxon>Dikarya</taxon>
        <taxon>Ascomycota</taxon>
        <taxon>Pezizomycotina</taxon>
        <taxon>Geoglossomycetes</taxon>
        <taxon>Geoglossales</taxon>
        <taxon>Geoglossaceae</taxon>
        <taxon>Trichoglossum</taxon>
    </lineage>
</organism>
<dbReference type="CDD" id="cd11070">
    <property type="entry name" value="CYP56-like"/>
    <property type="match status" value="1"/>
</dbReference>
<keyword evidence="7" id="KW-0472">Membrane</keyword>
<dbReference type="GO" id="GO:0004497">
    <property type="term" value="F:monooxygenase activity"/>
    <property type="evidence" value="ECO:0007669"/>
    <property type="project" value="UniProtKB-KW"/>
</dbReference>
<dbReference type="InterPro" id="IPR017972">
    <property type="entry name" value="Cyt_P450_CS"/>
</dbReference>
<dbReference type="PRINTS" id="PR00463">
    <property type="entry name" value="EP450I"/>
</dbReference>
<comment type="similarity">
    <text evidence="2 6">Belongs to the cytochrome P450 family.</text>
</comment>
<dbReference type="InterPro" id="IPR036396">
    <property type="entry name" value="Cyt_P450_sf"/>
</dbReference>
<dbReference type="InterPro" id="IPR001128">
    <property type="entry name" value="Cyt_P450"/>
</dbReference>
<accession>A0A9P8RSW3</accession>
<evidence type="ECO:0000256" key="6">
    <source>
        <dbReference type="RuleBase" id="RU000461"/>
    </source>
</evidence>
<name>A0A9P8RSW3_9PEZI</name>
<keyword evidence="4 5" id="KW-0408">Iron</keyword>
<keyword evidence="9" id="KW-1185">Reference proteome</keyword>
<evidence type="ECO:0000313" key="9">
    <source>
        <dbReference type="Proteomes" id="UP000750711"/>
    </source>
</evidence>
<feature type="binding site" description="axial binding residue" evidence="5">
    <location>
        <position position="546"/>
    </location>
    <ligand>
        <name>heme</name>
        <dbReference type="ChEBI" id="CHEBI:30413"/>
    </ligand>
    <ligandPart>
        <name>Fe</name>
        <dbReference type="ChEBI" id="CHEBI:18248"/>
    </ligandPart>
</feature>
<reference evidence="8" key="1">
    <citation type="submission" date="2021-03" db="EMBL/GenBank/DDBJ databases">
        <title>Comparative genomics and phylogenomic investigation of the class Geoglossomycetes provide insights into ecological specialization and systematics.</title>
        <authorList>
            <person name="Melie T."/>
            <person name="Pirro S."/>
            <person name="Miller A.N."/>
            <person name="Quandt A."/>
        </authorList>
    </citation>
    <scope>NUCLEOTIDE SEQUENCE</scope>
    <source>
        <strain evidence="8">CAQ_001_2017</strain>
    </source>
</reference>
<keyword evidence="7" id="KW-0812">Transmembrane</keyword>
<evidence type="ECO:0000256" key="7">
    <source>
        <dbReference type="SAM" id="Phobius"/>
    </source>
</evidence>
<dbReference type="GO" id="GO:0016705">
    <property type="term" value="F:oxidoreductase activity, acting on paired donors, with incorporation or reduction of molecular oxygen"/>
    <property type="evidence" value="ECO:0007669"/>
    <property type="project" value="InterPro"/>
</dbReference>
<dbReference type="PRINTS" id="PR00385">
    <property type="entry name" value="P450"/>
</dbReference>
<protein>
    <recommendedName>
        <fullName evidence="10">Cytochrome P450</fullName>
    </recommendedName>
</protein>
<dbReference type="Proteomes" id="UP000750711">
    <property type="component" value="Unassembled WGS sequence"/>
</dbReference>
<dbReference type="InterPro" id="IPR050121">
    <property type="entry name" value="Cytochrome_P450_monoxygenase"/>
</dbReference>
<feature type="transmembrane region" description="Helical" evidence="7">
    <location>
        <begin position="36"/>
        <end position="58"/>
    </location>
</feature>
<keyword evidence="3 5" id="KW-0479">Metal-binding</keyword>
<dbReference type="PANTHER" id="PTHR24305:SF166">
    <property type="entry name" value="CYTOCHROME P450 12A4, MITOCHONDRIAL-RELATED"/>
    <property type="match status" value="1"/>
</dbReference>
<keyword evidence="5 6" id="KW-0349">Heme</keyword>
<keyword evidence="7" id="KW-1133">Transmembrane helix</keyword>
<dbReference type="PROSITE" id="PS00086">
    <property type="entry name" value="CYTOCHROME_P450"/>
    <property type="match status" value="1"/>
</dbReference>
<evidence type="ECO:0000256" key="2">
    <source>
        <dbReference type="ARBA" id="ARBA00010617"/>
    </source>
</evidence>
<keyword evidence="6" id="KW-0560">Oxidoreductase</keyword>
<evidence type="ECO:0000256" key="1">
    <source>
        <dbReference type="ARBA" id="ARBA00001971"/>
    </source>
</evidence>
<dbReference type="GO" id="GO:0020037">
    <property type="term" value="F:heme binding"/>
    <property type="evidence" value="ECO:0007669"/>
    <property type="project" value="InterPro"/>
</dbReference>
<keyword evidence="6" id="KW-0503">Monooxygenase</keyword>
<feature type="transmembrane region" description="Helical" evidence="7">
    <location>
        <begin position="6"/>
        <end position="24"/>
    </location>
</feature>
<comment type="cofactor">
    <cofactor evidence="1 5">
        <name>heme</name>
        <dbReference type="ChEBI" id="CHEBI:30413"/>
    </cofactor>
</comment>
<evidence type="ECO:0000256" key="4">
    <source>
        <dbReference type="ARBA" id="ARBA00023004"/>
    </source>
</evidence>
<proteinExistence type="inferred from homology"/>
<evidence type="ECO:0008006" key="10">
    <source>
        <dbReference type="Google" id="ProtNLM"/>
    </source>
</evidence>
<dbReference type="InterPro" id="IPR002401">
    <property type="entry name" value="Cyt_P450_E_grp-I"/>
</dbReference>
<dbReference type="AlphaFoldDB" id="A0A9P8RSW3"/>
<dbReference type="Pfam" id="PF00067">
    <property type="entry name" value="p450"/>
    <property type="match status" value="1"/>
</dbReference>
<dbReference type="SUPFAM" id="SSF48264">
    <property type="entry name" value="Cytochrome P450"/>
    <property type="match status" value="1"/>
</dbReference>